<reference evidence="1" key="1">
    <citation type="journal article" date="2014" name="Nat. Commun.">
        <title>Multiple recent horizontal transfers of a large genomic region in cheese making fungi.</title>
        <authorList>
            <person name="Cheeseman K."/>
            <person name="Ropars J."/>
            <person name="Renault P."/>
            <person name="Dupont J."/>
            <person name="Gouzy J."/>
            <person name="Branca A."/>
            <person name="Abraham A.L."/>
            <person name="Ceppi M."/>
            <person name="Conseiller E."/>
            <person name="Debuchy R."/>
            <person name="Malagnac F."/>
            <person name="Goarin A."/>
            <person name="Silar P."/>
            <person name="Lacoste S."/>
            <person name="Sallet E."/>
            <person name="Bensimon A."/>
            <person name="Giraud T."/>
            <person name="Brygoo Y."/>
        </authorList>
    </citation>
    <scope>NUCLEOTIDE SEQUENCE [LARGE SCALE GENOMIC DNA]</scope>
    <source>
        <strain evidence="1">FM164</strain>
    </source>
</reference>
<accession>W6QR35</accession>
<protein>
    <submittedName>
        <fullName evidence="1">Uncharacterized protein</fullName>
    </submittedName>
</protein>
<dbReference type="AlphaFoldDB" id="W6QR35"/>
<name>W6QR35_PENRF</name>
<dbReference type="EMBL" id="HG792026">
    <property type="protein sequence ID" value="CDM38431.1"/>
    <property type="molecule type" value="Genomic_DNA"/>
</dbReference>
<evidence type="ECO:0000313" key="1">
    <source>
        <dbReference type="EMBL" id="CDM38431.1"/>
    </source>
</evidence>
<evidence type="ECO:0000313" key="2">
    <source>
        <dbReference type="Proteomes" id="UP000030686"/>
    </source>
</evidence>
<dbReference type="Proteomes" id="UP000030686">
    <property type="component" value="Unassembled WGS sequence"/>
</dbReference>
<sequence>MNYLQTNKLQRAIGTSMTPEDTTPVLLLCTNHGLHPRPGPVAINRAGHLGKVYRNQRSGPITGYEHFIASFAL</sequence>
<proteinExistence type="predicted"/>
<gene>
    <name evidence="1" type="ORF">PROQFM164_S12g000040</name>
</gene>
<keyword evidence="2" id="KW-1185">Reference proteome</keyword>
<organism evidence="1 2">
    <name type="scientific">Penicillium roqueforti (strain FM164)</name>
    <dbReference type="NCBI Taxonomy" id="1365484"/>
    <lineage>
        <taxon>Eukaryota</taxon>
        <taxon>Fungi</taxon>
        <taxon>Dikarya</taxon>
        <taxon>Ascomycota</taxon>
        <taxon>Pezizomycotina</taxon>
        <taxon>Eurotiomycetes</taxon>
        <taxon>Eurotiomycetidae</taxon>
        <taxon>Eurotiales</taxon>
        <taxon>Aspergillaceae</taxon>
        <taxon>Penicillium</taxon>
    </lineage>
</organism>